<feature type="signal peptide" evidence="3">
    <location>
        <begin position="1"/>
        <end position="23"/>
    </location>
</feature>
<comment type="similarity">
    <text evidence="1">Belongs to the leucine-binding protein family.</text>
</comment>
<dbReference type="Pfam" id="PF13458">
    <property type="entry name" value="Peripla_BP_6"/>
    <property type="match status" value="1"/>
</dbReference>
<dbReference type="Gene3D" id="3.40.50.2300">
    <property type="match status" value="2"/>
</dbReference>
<accession>A0A7I8DKR2</accession>
<evidence type="ECO:0000313" key="5">
    <source>
        <dbReference type="EMBL" id="BCJ97635.1"/>
    </source>
</evidence>
<evidence type="ECO:0000256" key="2">
    <source>
        <dbReference type="ARBA" id="ARBA00022729"/>
    </source>
</evidence>
<keyword evidence="6" id="KW-1185">Reference proteome</keyword>
<dbReference type="KEGG" id="acht:bsdcttw_06760"/>
<organism evidence="5 6">
    <name type="scientific">Anaerocolumna chitinilytica</name>
    <dbReference type="NCBI Taxonomy" id="1727145"/>
    <lineage>
        <taxon>Bacteria</taxon>
        <taxon>Bacillati</taxon>
        <taxon>Bacillota</taxon>
        <taxon>Clostridia</taxon>
        <taxon>Lachnospirales</taxon>
        <taxon>Lachnospiraceae</taxon>
        <taxon>Anaerocolumna</taxon>
    </lineage>
</organism>
<keyword evidence="2 3" id="KW-0732">Signal</keyword>
<reference evidence="5 6" key="1">
    <citation type="submission" date="2020-08" db="EMBL/GenBank/DDBJ databases">
        <title>Draft genome sequencing of an Anaerocolumna strain isolated from anoxic soil subjected to BSD treatment.</title>
        <authorList>
            <person name="Uek A."/>
            <person name="Tonouchi A."/>
        </authorList>
    </citation>
    <scope>NUCLEOTIDE SEQUENCE [LARGE SCALE GENOMIC DNA]</scope>
    <source>
        <strain evidence="5 6">CTTW</strain>
    </source>
</reference>
<dbReference type="AlphaFoldDB" id="A0A7I8DKR2"/>
<dbReference type="RefSeq" id="WP_185258043.1">
    <property type="nucleotide sequence ID" value="NZ_AP023368.1"/>
</dbReference>
<dbReference type="EMBL" id="AP023368">
    <property type="protein sequence ID" value="BCJ97635.1"/>
    <property type="molecule type" value="Genomic_DNA"/>
</dbReference>
<gene>
    <name evidence="5" type="ORF">bsdcttw_06760</name>
</gene>
<dbReference type="CDD" id="cd06347">
    <property type="entry name" value="PBP1_ABC_LivK_ligand_binding-like"/>
    <property type="match status" value="1"/>
</dbReference>
<evidence type="ECO:0000256" key="3">
    <source>
        <dbReference type="SAM" id="SignalP"/>
    </source>
</evidence>
<reference evidence="5 6" key="2">
    <citation type="submission" date="2020-08" db="EMBL/GenBank/DDBJ databases">
        <authorList>
            <person name="Ueki A."/>
            <person name="Tonouchi A."/>
        </authorList>
    </citation>
    <scope>NUCLEOTIDE SEQUENCE [LARGE SCALE GENOMIC DNA]</scope>
    <source>
        <strain evidence="5 6">CTTW</strain>
    </source>
</reference>
<protein>
    <submittedName>
        <fullName evidence="5">Amino acid-binding protein</fullName>
    </submittedName>
</protein>
<dbReference type="PROSITE" id="PS51257">
    <property type="entry name" value="PROKAR_LIPOPROTEIN"/>
    <property type="match status" value="1"/>
</dbReference>
<evidence type="ECO:0000313" key="6">
    <source>
        <dbReference type="Proteomes" id="UP000515703"/>
    </source>
</evidence>
<feature type="chain" id="PRO_5039501469" evidence="3">
    <location>
        <begin position="24"/>
        <end position="384"/>
    </location>
</feature>
<sequence>MKKTLKKVVSLGLLGALTVASLAGCGTKNTGAGDGTFLIGGLGPLTGAAASYGISVKQGAEVAIDEINAAGGAKVGDTSLQLKLQFEDDEADGDTASAAYNTLMDKGIQALLGTVTSGAGLAIADQTNADGILQITPSGSAKDLTKNPNAFRLCFTDPLQGETMAKYAVETLGLKKVALLYNNSDDYSTGVAEAFESKVKELGGEVVAKEAFVTDAVDFNTQLTSIKGTDAQIIFAPVYYQDAAYITTQASELGMTLPFIGSDGWDGVLDKVVDKKVLEGAVFLSPFLATDPDTAVQSFVTKYKEKYDATPDQFAADGYDTVYVIKAALEKAGKTDSKDLIKAMTEIEVKGLTGTVTFDASGEPNKGAKFVEIKNGEYTSKTVE</sequence>
<dbReference type="InterPro" id="IPR028082">
    <property type="entry name" value="Peripla_BP_I"/>
</dbReference>
<evidence type="ECO:0000259" key="4">
    <source>
        <dbReference type="Pfam" id="PF13458"/>
    </source>
</evidence>
<evidence type="ECO:0000256" key="1">
    <source>
        <dbReference type="ARBA" id="ARBA00010062"/>
    </source>
</evidence>
<feature type="domain" description="Leucine-binding protein" evidence="4">
    <location>
        <begin position="39"/>
        <end position="376"/>
    </location>
</feature>
<dbReference type="SUPFAM" id="SSF53822">
    <property type="entry name" value="Periplasmic binding protein-like I"/>
    <property type="match status" value="1"/>
</dbReference>
<dbReference type="Proteomes" id="UP000515703">
    <property type="component" value="Chromosome"/>
</dbReference>
<proteinExistence type="inferred from homology"/>
<name>A0A7I8DKR2_9FIRM</name>
<dbReference type="PANTHER" id="PTHR30483:SF6">
    <property type="entry name" value="PERIPLASMIC BINDING PROTEIN OF ABC TRANSPORTER FOR NATURAL AMINO ACIDS"/>
    <property type="match status" value="1"/>
</dbReference>
<dbReference type="PANTHER" id="PTHR30483">
    <property type="entry name" value="LEUCINE-SPECIFIC-BINDING PROTEIN"/>
    <property type="match status" value="1"/>
</dbReference>
<dbReference type="InterPro" id="IPR051010">
    <property type="entry name" value="BCAA_transport"/>
</dbReference>
<dbReference type="InterPro" id="IPR028081">
    <property type="entry name" value="Leu-bd"/>
</dbReference>